<evidence type="ECO:0000256" key="2">
    <source>
        <dbReference type="ARBA" id="ARBA00023326"/>
    </source>
</evidence>
<dbReference type="InterPro" id="IPR003961">
    <property type="entry name" value="FN3_dom"/>
</dbReference>
<proteinExistence type="predicted"/>
<dbReference type="InterPro" id="IPR006311">
    <property type="entry name" value="TAT_signal"/>
</dbReference>
<dbReference type="InterPro" id="IPR036116">
    <property type="entry name" value="FN3_sf"/>
</dbReference>
<dbReference type="GO" id="GO:0016798">
    <property type="term" value="F:hydrolase activity, acting on glycosyl bonds"/>
    <property type="evidence" value="ECO:0007669"/>
    <property type="project" value="UniProtKB-KW"/>
</dbReference>
<keyword evidence="2" id="KW-0624">Polysaccharide degradation</keyword>
<reference evidence="4 5" key="2">
    <citation type="submission" date="2019-09" db="EMBL/GenBank/DDBJ databases">
        <authorList>
            <person name="Jin C."/>
        </authorList>
    </citation>
    <scope>NUCLEOTIDE SEQUENCE [LARGE SCALE GENOMIC DNA]</scope>
    <source>
        <strain evidence="4 5">BN130099</strain>
    </source>
</reference>
<dbReference type="PROSITE" id="PS51318">
    <property type="entry name" value="TAT"/>
    <property type="match status" value="1"/>
</dbReference>
<evidence type="ECO:0000259" key="3">
    <source>
        <dbReference type="PROSITE" id="PS50853"/>
    </source>
</evidence>
<accession>A0A5B1LFZ9</accession>
<dbReference type="InterPro" id="IPR032109">
    <property type="entry name" value="Big_3_5"/>
</dbReference>
<gene>
    <name evidence="4" type="ORF">F0U44_09445</name>
</gene>
<dbReference type="CDD" id="cd00063">
    <property type="entry name" value="FN3"/>
    <property type="match status" value="1"/>
</dbReference>
<dbReference type="RefSeq" id="WP_149728050.1">
    <property type="nucleotide sequence ID" value="NZ_VUJV01000003.1"/>
</dbReference>
<sequence>MLQHLVRRRRQVATGAMIALTAALPVAAVGFVPAPASAIIPTTTTLAASPTSTVKDAPVTLTATVSISGLGGILIAPSRQVTFTATAGGPPVQLGSANLPSGCLFTITICTASLTTTALPVGNVTVTATYAGDSIASASSGTKQVTVAPHAPSAAVGLTATSMVGIVRLVWSAGANDGGSPITGYRLYRSAASAGPYTQITGTLPTGHFDDTTGAVGTTYYYKATVVNAVGESPYSNVASGSPTALAGTGKFDIKDCPANQPCVGSELSATSTGSATVLQASTTSSTGQHTLTSAIGGPEVQACTTDYRGHSGTFNDSSADAYKEVRVDLTGDDALYMRDQSPYATGGNIACLGLGTPWKTSPTTTAQWSPADGLYVGTPSYCSQMTAFKVGTDNWSEPCLEVEVAYGPFADHDHRHRKFENGPHHDADVLHFEMTFELPPGDGIISGTKCC</sequence>
<dbReference type="AlphaFoldDB" id="A0A5B1LFZ9"/>
<keyword evidence="1" id="KW-0378">Hydrolase</keyword>
<organism evidence="4 5">
    <name type="scientific">Nocardioides humilatus</name>
    <dbReference type="NCBI Taxonomy" id="2607660"/>
    <lineage>
        <taxon>Bacteria</taxon>
        <taxon>Bacillati</taxon>
        <taxon>Actinomycetota</taxon>
        <taxon>Actinomycetes</taxon>
        <taxon>Propionibacteriales</taxon>
        <taxon>Nocardioidaceae</taxon>
        <taxon>Nocardioides</taxon>
    </lineage>
</organism>
<feature type="domain" description="Fibronectin type-III" evidence="3">
    <location>
        <begin position="151"/>
        <end position="247"/>
    </location>
</feature>
<comment type="caution">
    <text evidence="4">The sequence shown here is derived from an EMBL/GenBank/DDBJ whole genome shotgun (WGS) entry which is preliminary data.</text>
</comment>
<dbReference type="Pfam" id="PF16640">
    <property type="entry name" value="Big_3_5"/>
    <property type="match status" value="1"/>
</dbReference>
<keyword evidence="1" id="KW-0326">Glycosidase</keyword>
<reference evidence="4 5" key="1">
    <citation type="submission" date="2019-09" db="EMBL/GenBank/DDBJ databases">
        <title>Nocardioides panacisoli sp. nov., isolated from the soil of a ginseng field.</title>
        <authorList>
            <person name="Cho C."/>
        </authorList>
    </citation>
    <scope>NUCLEOTIDE SEQUENCE [LARGE SCALE GENOMIC DNA]</scope>
    <source>
        <strain evidence="4 5">BN130099</strain>
    </source>
</reference>
<dbReference type="InterPro" id="IPR013783">
    <property type="entry name" value="Ig-like_fold"/>
</dbReference>
<dbReference type="SUPFAM" id="SSF49265">
    <property type="entry name" value="Fibronectin type III"/>
    <property type="match status" value="1"/>
</dbReference>
<dbReference type="EMBL" id="VUJV01000003">
    <property type="protein sequence ID" value="KAA1418710.1"/>
    <property type="molecule type" value="Genomic_DNA"/>
</dbReference>
<evidence type="ECO:0000313" key="5">
    <source>
        <dbReference type="Proteomes" id="UP000325003"/>
    </source>
</evidence>
<keyword evidence="5" id="KW-1185">Reference proteome</keyword>
<dbReference type="PROSITE" id="PS50853">
    <property type="entry name" value="FN3"/>
    <property type="match status" value="1"/>
</dbReference>
<evidence type="ECO:0000313" key="4">
    <source>
        <dbReference type="EMBL" id="KAA1418710.1"/>
    </source>
</evidence>
<protein>
    <recommendedName>
        <fullName evidence="3">Fibronectin type-III domain-containing protein</fullName>
    </recommendedName>
</protein>
<dbReference type="GO" id="GO:0000272">
    <property type="term" value="P:polysaccharide catabolic process"/>
    <property type="evidence" value="ECO:0007669"/>
    <property type="project" value="UniProtKB-KW"/>
</dbReference>
<dbReference type="Gene3D" id="2.60.40.10">
    <property type="entry name" value="Immunoglobulins"/>
    <property type="match status" value="2"/>
</dbReference>
<name>A0A5B1LFZ9_9ACTN</name>
<dbReference type="Proteomes" id="UP000325003">
    <property type="component" value="Unassembled WGS sequence"/>
</dbReference>
<keyword evidence="2" id="KW-0119">Carbohydrate metabolism</keyword>
<evidence type="ECO:0000256" key="1">
    <source>
        <dbReference type="ARBA" id="ARBA00023295"/>
    </source>
</evidence>